<gene>
    <name evidence="2" type="ORF">ACFOD6_11555</name>
</gene>
<feature type="transmembrane region" description="Helical" evidence="1">
    <location>
        <begin position="12"/>
        <end position="34"/>
    </location>
</feature>
<keyword evidence="1" id="KW-0472">Membrane</keyword>
<proteinExistence type="predicted"/>
<keyword evidence="3" id="KW-1185">Reference proteome</keyword>
<evidence type="ECO:0000256" key="1">
    <source>
        <dbReference type="SAM" id="Phobius"/>
    </source>
</evidence>
<reference evidence="3" key="1">
    <citation type="journal article" date="2019" name="Int. J. Syst. Evol. Microbiol.">
        <title>The Global Catalogue of Microorganisms (GCM) 10K type strain sequencing project: providing services to taxonomists for standard genome sequencing and annotation.</title>
        <authorList>
            <consortium name="The Broad Institute Genomics Platform"/>
            <consortium name="The Broad Institute Genome Sequencing Center for Infectious Disease"/>
            <person name="Wu L."/>
            <person name="Ma J."/>
        </authorList>
    </citation>
    <scope>NUCLEOTIDE SEQUENCE [LARGE SCALE GENOMIC DNA]</scope>
    <source>
        <strain evidence="3">KCTC 62102</strain>
    </source>
</reference>
<name>A0ABV7DW56_9RHOB</name>
<dbReference type="EMBL" id="JBHRSM010000020">
    <property type="protein sequence ID" value="MFC3086682.1"/>
    <property type="molecule type" value="Genomic_DNA"/>
</dbReference>
<protein>
    <recommendedName>
        <fullName evidence="4">DNA repair protein</fullName>
    </recommendedName>
</protein>
<evidence type="ECO:0000313" key="3">
    <source>
        <dbReference type="Proteomes" id="UP001595445"/>
    </source>
</evidence>
<keyword evidence="1" id="KW-1133">Transmembrane helix</keyword>
<evidence type="ECO:0008006" key="4">
    <source>
        <dbReference type="Google" id="ProtNLM"/>
    </source>
</evidence>
<evidence type="ECO:0000313" key="2">
    <source>
        <dbReference type="EMBL" id="MFC3086682.1"/>
    </source>
</evidence>
<dbReference type="Proteomes" id="UP001595445">
    <property type="component" value="Unassembled WGS sequence"/>
</dbReference>
<comment type="caution">
    <text evidence="2">The sequence shown here is derived from an EMBL/GenBank/DDBJ whole genome shotgun (WGS) entry which is preliminary data.</text>
</comment>
<sequence>MTAWTATEWSAFGGVLSGVGTVIGAVAVIVAANLGSSTFKSWREQKLSERKIEQAERILTATYKARRGLEYVRSPLITAHELNAAEKHLEMLDWWATTDRKQSLITKQAYFNRLNAVAEERRAVEECLPMARALFGEQVEKALETLNRQYHIVNVAADMNDDVGDDRDFARKLRSDLSSASGTKIPNEMNDIIAAQVELIEDALLPVLRLEK</sequence>
<accession>A0ABV7DW56</accession>
<keyword evidence="1" id="KW-0812">Transmembrane</keyword>
<dbReference type="RefSeq" id="WP_197647388.1">
    <property type="nucleotide sequence ID" value="NZ_JAEACP010000028.1"/>
</dbReference>
<organism evidence="2 3">
    <name type="scientific">Tabrizicola soli</name>
    <dbReference type="NCBI Taxonomy" id="2185115"/>
    <lineage>
        <taxon>Bacteria</taxon>
        <taxon>Pseudomonadati</taxon>
        <taxon>Pseudomonadota</taxon>
        <taxon>Alphaproteobacteria</taxon>
        <taxon>Rhodobacterales</taxon>
        <taxon>Paracoccaceae</taxon>
        <taxon>Tabrizicola</taxon>
    </lineage>
</organism>